<organism evidence="7 8">
    <name type="scientific">Ornithorhynchus anatinus</name>
    <name type="common">Duckbill platypus</name>
    <dbReference type="NCBI Taxonomy" id="9258"/>
    <lineage>
        <taxon>Eukaryota</taxon>
        <taxon>Metazoa</taxon>
        <taxon>Chordata</taxon>
        <taxon>Craniata</taxon>
        <taxon>Vertebrata</taxon>
        <taxon>Euteleostomi</taxon>
        <taxon>Mammalia</taxon>
        <taxon>Monotremata</taxon>
        <taxon>Ornithorhynchidae</taxon>
        <taxon>Ornithorhynchus</taxon>
    </lineage>
</organism>
<protein>
    <submittedName>
        <fullName evidence="7">Tubulin tyrosine ligase like 6</fullName>
    </submittedName>
</protein>
<reference evidence="7" key="2">
    <citation type="submission" date="2025-08" db="UniProtKB">
        <authorList>
            <consortium name="Ensembl"/>
        </authorList>
    </citation>
    <scope>IDENTIFICATION</scope>
    <source>
        <strain evidence="7">Glennie</strain>
    </source>
</reference>
<dbReference type="OrthoDB" id="202825at2759"/>
<keyword evidence="4" id="KW-0547">Nucleotide-binding</keyword>
<dbReference type="Proteomes" id="UP000002279">
    <property type="component" value="Chromosome 11"/>
</dbReference>
<dbReference type="FunCoup" id="A0A6I8NBX4">
    <property type="interactions" value="71"/>
</dbReference>
<feature type="compositionally biased region" description="Basic and acidic residues" evidence="6">
    <location>
        <begin position="505"/>
        <end position="519"/>
    </location>
</feature>
<evidence type="ECO:0000256" key="6">
    <source>
        <dbReference type="SAM" id="MobiDB-lite"/>
    </source>
</evidence>
<evidence type="ECO:0000313" key="7">
    <source>
        <dbReference type="Ensembl" id="ENSOANP00000038693.1"/>
    </source>
</evidence>
<dbReference type="GO" id="GO:0005524">
    <property type="term" value="F:ATP binding"/>
    <property type="evidence" value="ECO:0007669"/>
    <property type="project" value="UniProtKB-KW"/>
</dbReference>
<dbReference type="GO" id="GO:0015631">
    <property type="term" value="F:tubulin binding"/>
    <property type="evidence" value="ECO:0000318"/>
    <property type="project" value="GO_Central"/>
</dbReference>
<reference evidence="7 8" key="1">
    <citation type="journal article" date="2008" name="Nature">
        <title>Genome analysis of the platypus reveals unique signatures of evolution.</title>
        <authorList>
            <person name="Warren W.C."/>
            <person name="Hillier L.W."/>
            <person name="Marshall Graves J.A."/>
            <person name="Birney E."/>
            <person name="Ponting C.P."/>
            <person name="Grutzner F."/>
            <person name="Belov K."/>
            <person name="Miller W."/>
            <person name="Clarke L."/>
            <person name="Chinwalla A.T."/>
            <person name="Yang S.P."/>
            <person name="Heger A."/>
            <person name="Locke D.P."/>
            <person name="Miethke P."/>
            <person name="Waters P.D."/>
            <person name="Veyrunes F."/>
            <person name="Fulton L."/>
            <person name="Fulton B."/>
            <person name="Graves T."/>
            <person name="Wallis J."/>
            <person name="Puente X.S."/>
            <person name="Lopez-Otin C."/>
            <person name="Ordonez G.R."/>
            <person name="Eichler E.E."/>
            <person name="Chen L."/>
            <person name="Cheng Z."/>
            <person name="Deakin J.E."/>
            <person name="Alsop A."/>
            <person name="Thompson K."/>
            <person name="Kirby P."/>
            <person name="Papenfuss A.T."/>
            <person name="Wakefield M.J."/>
            <person name="Olender T."/>
            <person name="Lancet D."/>
            <person name="Huttley G.A."/>
            <person name="Smit A.F."/>
            <person name="Pask A."/>
            <person name="Temple-Smith P."/>
            <person name="Batzer M.A."/>
            <person name="Walker J.A."/>
            <person name="Konkel M.K."/>
            <person name="Harris R.S."/>
            <person name="Whittington C.M."/>
            <person name="Wong E.S."/>
            <person name="Gemmell N.J."/>
            <person name="Buschiazzo E."/>
            <person name="Vargas Jentzsch I.M."/>
            <person name="Merkel A."/>
            <person name="Schmitz J."/>
            <person name="Zemann A."/>
            <person name="Churakov G."/>
            <person name="Kriegs J.O."/>
            <person name="Brosius J."/>
            <person name="Murchison E.P."/>
            <person name="Sachidanandam R."/>
            <person name="Smith C."/>
            <person name="Hannon G.J."/>
            <person name="Tsend-Ayush E."/>
            <person name="McMillan D."/>
            <person name="Attenborough R."/>
            <person name="Rens W."/>
            <person name="Ferguson-Smith M."/>
            <person name="Lefevre C.M."/>
            <person name="Sharp J.A."/>
            <person name="Nicholas K.R."/>
            <person name="Ray D.A."/>
            <person name="Kube M."/>
            <person name="Reinhardt R."/>
            <person name="Pringle T.H."/>
            <person name="Taylor J."/>
            <person name="Jones R.C."/>
            <person name="Nixon B."/>
            <person name="Dacheux J.L."/>
            <person name="Niwa H."/>
            <person name="Sekita Y."/>
            <person name="Huang X."/>
            <person name="Stark A."/>
            <person name="Kheradpour P."/>
            <person name="Kellis M."/>
            <person name="Flicek P."/>
            <person name="Chen Y."/>
            <person name="Webber C."/>
            <person name="Hardison R."/>
            <person name="Nelson J."/>
            <person name="Hallsworth-Pepin K."/>
            <person name="Delehaunty K."/>
            <person name="Markovic C."/>
            <person name="Minx P."/>
            <person name="Feng Y."/>
            <person name="Kremitzki C."/>
            <person name="Mitreva M."/>
            <person name="Glasscock J."/>
            <person name="Wylie T."/>
            <person name="Wohldmann P."/>
            <person name="Thiru P."/>
            <person name="Nhan M.N."/>
            <person name="Pohl C.S."/>
            <person name="Smith S.M."/>
            <person name="Hou S."/>
            <person name="Nefedov M."/>
            <person name="de Jong P.J."/>
            <person name="Renfree M.B."/>
            <person name="Mardis E.R."/>
            <person name="Wilson R.K."/>
        </authorList>
    </citation>
    <scope>NUCLEOTIDE SEQUENCE [LARGE SCALE GENOMIC DNA]</scope>
    <source>
        <strain evidence="7 8">Glennie</strain>
    </source>
</reference>
<feature type="region of interest" description="Disordered" evidence="6">
    <location>
        <begin position="1"/>
        <end position="64"/>
    </location>
</feature>
<dbReference type="InParanoid" id="A0A6I8NBX4"/>
<dbReference type="AlphaFoldDB" id="A0A6I8NBX4"/>
<evidence type="ECO:0000256" key="4">
    <source>
        <dbReference type="ARBA" id="ARBA00022741"/>
    </source>
</evidence>
<dbReference type="GO" id="GO:0003353">
    <property type="term" value="P:positive regulation of cilium movement"/>
    <property type="evidence" value="ECO:0007669"/>
    <property type="project" value="Ensembl"/>
</dbReference>
<feature type="compositionally biased region" description="Basic and acidic residues" evidence="6">
    <location>
        <begin position="23"/>
        <end position="33"/>
    </location>
</feature>
<dbReference type="GO" id="GO:0097731">
    <property type="term" value="C:9+0 non-motile cilium"/>
    <property type="evidence" value="ECO:0007669"/>
    <property type="project" value="Ensembl"/>
</dbReference>
<dbReference type="GO" id="GO:0036064">
    <property type="term" value="C:ciliary basal body"/>
    <property type="evidence" value="ECO:0000318"/>
    <property type="project" value="GO_Central"/>
</dbReference>
<dbReference type="PROSITE" id="PS51221">
    <property type="entry name" value="TTL"/>
    <property type="match status" value="1"/>
</dbReference>
<dbReference type="GO" id="GO:0005874">
    <property type="term" value="C:microtubule"/>
    <property type="evidence" value="ECO:0007669"/>
    <property type="project" value="UniProtKB-KW"/>
</dbReference>
<evidence type="ECO:0000256" key="1">
    <source>
        <dbReference type="ARBA" id="ARBA00006820"/>
    </source>
</evidence>
<feature type="region of interest" description="Disordered" evidence="6">
    <location>
        <begin position="497"/>
        <end position="545"/>
    </location>
</feature>
<dbReference type="InterPro" id="IPR004344">
    <property type="entry name" value="TTL/TTLL_fam"/>
</dbReference>
<name>A0A6I8NBX4_ORNAN</name>
<comment type="similarity">
    <text evidence="1">Belongs to the tubulin--tyrosine ligase family.</text>
</comment>
<dbReference type="SUPFAM" id="SSF56059">
    <property type="entry name" value="Glutathione synthetase ATP-binding domain-like"/>
    <property type="match status" value="1"/>
</dbReference>
<dbReference type="Gene3D" id="3.30.470.20">
    <property type="entry name" value="ATP-grasp fold, B domain"/>
    <property type="match status" value="1"/>
</dbReference>
<evidence type="ECO:0000256" key="3">
    <source>
        <dbReference type="ARBA" id="ARBA00022701"/>
    </source>
</evidence>
<evidence type="ECO:0000313" key="8">
    <source>
        <dbReference type="Proteomes" id="UP000002279"/>
    </source>
</evidence>
<dbReference type="GO" id="GO:0051013">
    <property type="term" value="P:microtubule severing"/>
    <property type="evidence" value="ECO:0007669"/>
    <property type="project" value="Ensembl"/>
</dbReference>
<dbReference type="GO" id="GO:0070740">
    <property type="term" value="F:tubulin-glutamic acid ligase activity"/>
    <property type="evidence" value="ECO:0000318"/>
    <property type="project" value="GO_Central"/>
</dbReference>
<dbReference type="RefSeq" id="XP_028930455.1">
    <property type="nucleotide sequence ID" value="XM_029074622.1"/>
</dbReference>
<keyword evidence="5" id="KW-0067">ATP-binding</keyword>
<dbReference type="PANTHER" id="PTHR12241:SF96">
    <property type="entry name" value="TUBULIN POLYGLUTAMYLASE TTLL6"/>
    <property type="match status" value="1"/>
</dbReference>
<dbReference type="CTD" id="284076"/>
<dbReference type="Pfam" id="PF03133">
    <property type="entry name" value="TTL"/>
    <property type="match status" value="1"/>
</dbReference>
<evidence type="ECO:0000256" key="2">
    <source>
        <dbReference type="ARBA" id="ARBA00022598"/>
    </source>
</evidence>
<dbReference type="Bgee" id="ENSOANG00000007312">
    <property type="expression patterns" value="Expressed in testis and 1 other cell type or tissue"/>
</dbReference>
<dbReference type="GO" id="GO:0060296">
    <property type="term" value="P:regulation of cilium beat frequency involved in ciliary motility"/>
    <property type="evidence" value="ECO:0007669"/>
    <property type="project" value="Ensembl"/>
</dbReference>
<keyword evidence="3" id="KW-0493">Microtubule</keyword>
<feature type="region of interest" description="Disordered" evidence="6">
    <location>
        <begin position="653"/>
        <end position="681"/>
    </location>
</feature>
<dbReference type="FunFam" id="3.30.470.20:FF:000009">
    <property type="entry name" value="tubulin polyglutamylase TTLL5 isoform X1"/>
    <property type="match status" value="1"/>
</dbReference>
<feature type="compositionally biased region" description="Basic and acidic residues" evidence="6">
    <location>
        <begin position="43"/>
        <end position="56"/>
    </location>
</feature>
<feature type="compositionally biased region" description="Acidic residues" evidence="6">
    <location>
        <begin position="9"/>
        <end position="22"/>
    </location>
</feature>
<dbReference type="GeneTree" id="ENSGT00940000161434"/>
<dbReference type="GeneID" id="100077963"/>
<keyword evidence="8" id="KW-1185">Reference proteome</keyword>
<evidence type="ECO:0000256" key="5">
    <source>
        <dbReference type="ARBA" id="ARBA00022840"/>
    </source>
</evidence>
<reference evidence="7" key="3">
    <citation type="submission" date="2025-09" db="UniProtKB">
        <authorList>
            <consortium name="Ensembl"/>
        </authorList>
    </citation>
    <scope>IDENTIFICATION</scope>
    <source>
        <strain evidence="7">Glennie</strain>
    </source>
</reference>
<dbReference type="Ensembl" id="ENSOANT00000071825.1">
    <property type="protein sequence ID" value="ENSOANP00000038693.1"/>
    <property type="gene ID" value="ENSOANG00000007312.3"/>
</dbReference>
<proteinExistence type="inferred from homology"/>
<keyword evidence="2" id="KW-0436">Ligase</keyword>
<gene>
    <name evidence="7" type="primary">TTLL6</name>
</gene>
<dbReference type="KEGG" id="oaa:100077963"/>
<feature type="compositionally biased region" description="Polar residues" evidence="6">
    <location>
        <begin position="653"/>
        <end position="676"/>
    </location>
</feature>
<dbReference type="PANTHER" id="PTHR12241">
    <property type="entry name" value="TUBULIN POLYGLUTAMYLASE"/>
    <property type="match status" value="1"/>
</dbReference>
<dbReference type="GO" id="GO:0001578">
    <property type="term" value="P:microtubule bundle formation"/>
    <property type="evidence" value="ECO:0000318"/>
    <property type="project" value="GO_Central"/>
</dbReference>
<accession>A0A6I8NBX4</accession>
<sequence length="737" mass="84270">MLQDYLAFEGEEPEAGESDEKEDAFPEEAREEAGLAVVSVLEDPERVERPQDDAQPRRKKRRKRSVINLSSCRYESVRRAAQRVGLREGGEREEWTLYWTDFSVSLDRVMEMKGYQKINHFPGMSEICRKDLLARNMSRMLKLFPKEFHFFPRTWCLPADWGDLQSYSRSRKCKTYICKPDSSCQGRGIFITRSVKDLKPGEDLICQLYISKPFVMDGFKFDLRIYVLVTSCDPLRIFVYNEGLARFATTTYSYPRLRNLDDICMHLTNYSINKHSANFIWDENSGSKRKLSTFKKNLEELGCDTVRVWKDIEDIIIKTLISAHPVIKHNYHTCFPNHAISSACFEILGFDILLDHKLKPWLLEVNHSPSFSTDSPLDKEVKDSLLYDTLVLANLGACDKRKVLEEERRRGKLLQQFRTRDARSQESGNCQTMWLERAEEYEEKNAGDFRKIYPGAGLQKYEQFFQHNNSLFQDTVASRAREEHARQQLRELQQKQAKKATYLKKRAESKGELAGERGRSQWQKQMKATATRPGARQPQAEGMEAELPTPTELFPISRRLPPPKPLPGPFLPSSPGSACCGQPGAKSLTSSTAQWTQLSPEPCVQEKAGLQPPARKPSGLVPSLRKTRGFLDPESKAPKGLELPQPFHLLPTNSQPQMELGNSTQSASLPQSTLPRSRSCVGKRHTALPTFQLLFRRPSSHQVCLKELLVIATPMHLDQRPCRSSTAPPRDSRTDRV</sequence>